<evidence type="ECO:0000256" key="2">
    <source>
        <dbReference type="SAM" id="Phobius"/>
    </source>
</evidence>
<dbReference type="OrthoDB" id="3831168at2"/>
<keyword evidence="2" id="KW-1133">Transmembrane helix</keyword>
<feature type="transmembrane region" description="Helical" evidence="2">
    <location>
        <begin position="132"/>
        <end position="153"/>
    </location>
</feature>
<keyword evidence="2" id="KW-0472">Membrane</keyword>
<feature type="transmembrane region" description="Helical" evidence="2">
    <location>
        <begin position="206"/>
        <end position="229"/>
    </location>
</feature>
<dbReference type="EMBL" id="FUKQ01000032">
    <property type="protein sequence ID" value="SJN32517.1"/>
    <property type="molecule type" value="Genomic_DNA"/>
</dbReference>
<reference evidence="3 4" key="1">
    <citation type="submission" date="2017-02" db="EMBL/GenBank/DDBJ databases">
        <authorList>
            <person name="Peterson S.W."/>
        </authorList>
    </citation>
    <scope>NUCLEOTIDE SEQUENCE [LARGE SCALE GENOMIC DNA]</scope>
    <source>
        <strain evidence="3 4">LSP_Lj1</strain>
    </source>
</reference>
<name>A0A1R4JKK4_9ACTN</name>
<feature type="transmembrane region" description="Helical" evidence="2">
    <location>
        <begin position="83"/>
        <end position="103"/>
    </location>
</feature>
<dbReference type="RefSeq" id="WP_094764656.1">
    <property type="nucleotide sequence ID" value="NZ_FUKQ01000032.1"/>
</dbReference>
<evidence type="ECO:0000313" key="4">
    <source>
        <dbReference type="Proteomes" id="UP000188342"/>
    </source>
</evidence>
<feature type="transmembrane region" description="Helical" evidence="2">
    <location>
        <begin position="160"/>
        <end position="179"/>
    </location>
</feature>
<gene>
    <name evidence="3" type="ORF">FM114_08130</name>
</gene>
<feature type="region of interest" description="Disordered" evidence="1">
    <location>
        <begin position="246"/>
        <end position="270"/>
    </location>
</feature>
<protein>
    <submittedName>
        <fullName evidence="3">Hypothetical membrane spanning protein</fullName>
    </submittedName>
</protein>
<dbReference type="AlphaFoldDB" id="A0A1R4JKK4"/>
<feature type="region of interest" description="Disordered" evidence="1">
    <location>
        <begin position="1"/>
        <end position="55"/>
    </location>
</feature>
<feature type="compositionally biased region" description="Low complexity" evidence="1">
    <location>
        <begin position="8"/>
        <end position="51"/>
    </location>
</feature>
<keyword evidence="2" id="KW-0812">Transmembrane</keyword>
<evidence type="ECO:0000313" key="3">
    <source>
        <dbReference type="EMBL" id="SJN32517.1"/>
    </source>
</evidence>
<keyword evidence="4" id="KW-1185">Reference proteome</keyword>
<organism evidence="3 4">
    <name type="scientific">Luteococcus japonicus LSP_Lj1</name>
    <dbReference type="NCBI Taxonomy" id="1255658"/>
    <lineage>
        <taxon>Bacteria</taxon>
        <taxon>Bacillati</taxon>
        <taxon>Actinomycetota</taxon>
        <taxon>Actinomycetes</taxon>
        <taxon>Propionibacteriales</taxon>
        <taxon>Propionibacteriaceae</taxon>
        <taxon>Luteococcus</taxon>
    </lineage>
</organism>
<evidence type="ECO:0000256" key="1">
    <source>
        <dbReference type="SAM" id="MobiDB-lite"/>
    </source>
</evidence>
<sequence>MREDQVGATAPPELPPTTTDLLASASSASSAPALAVTASPATPTPVLTAPSGTDPEEVLEGGAYPATPRLPVLLHRAVVRGMLVFLLIAMMLGCLAGALWNLVVDLPAYHVDSAGNATTSERGLTAVFASDAWFSIFGLALGLTLGILAWHWFRRIGWPVVLLAMGTATVAGLMCWWVGVLMGPHNFSRRIAQASPGDLVPIDFKLHAWSAMLVWPFFATIPVLLRASLGADEQVATRRCRSRKTVKAAKLPEPSVTEEEPSTPVPPPAA</sequence>
<accession>A0A1R4JKK4</accession>
<proteinExistence type="predicted"/>
<dbReference type="Proteomes" id="UP000188342">
    <property type="component" value="Unassembled WGS sequence"/>
</dbReference>